<keyword evidence="2" id="KW-1185">Reference proteome</keyword>
<reference evidence="1" key="1">
    <citation type="submission" date="2021-02" db="EMBL/GenBank/DDBJ databases">
        <authorList>
            <person name="Dougan E. K."/>
            <person name="Rhodes N."/>
            <person name="Thang M."/>
            <person name="Chan C."/>
        </authorList>
    </citation>
    <scope>NUCLEOTIDE SEQUENCE</scope>
</reference>
<dbReference type="GO" id="GO:0003676">
    <property type="term" value="F:nucleic acid binding"/>
    <property type="evidence" value="ECO:0007669"/>
    <property type="project" value="InterPro"/>
</dbReference>
<dbReference type="OrthoDB" id="413147at2759"/>
<organism evidence="1 2">
    <name type="scientific">Symbiodinium necroappetens</name>
    <dbReference type="NCBI Taxonomy" id="1628268"/>
    <lineage>
        <taxon>Eukaryota</taxon>
        <taxon>Sar</taxon>
        <taxon>Alveolata</taxon>
        <taxon>Dinophyceae</taxon>
        <taxon>Suessiales</taxon>
        <taxon>Symbiodiniaceae</taxon>
        <taxon>Symbiodinium</taxon>
    </lineage>
</organism>
<evidence type="ECO:0000313" key="2">
    <source>
        <dbReference type="Proteomes" id="UP000601435"/>
    </source>
</evidence>
<dbReference type="EMBL" id="CAJNJA010014217">
    <property type="protein sequence ID" value="CAE7338029.1"/>
    <property type="molecule type" value="Genomic_DNA"/>
</dbReference>
<feature type="non-terminal residue" evidence="1">
    <location>
        <position position="1"/>
    </location>
</feature>
<dbReference type="SUPFAM" id="SSF54928">
    <property type="entry name" value="RNA-binding domain, RBD"/>
    <property type="match status" value="1"/>
</dbReference>
<accession>A0A812P2R1</accession>
<dbReference type="InterPro" id="IPR035979">
    <property type="entry name" value="RBD_domain_sf"/>
</dbReference>
<comment type="caution">
    <text evidence="1">The sequence shown here is derived from an EMBL/GenBank/DDBJ whole genome shotgun (WGS) entry which is preliminary data.</text>
</comment>
<name>A0A812P2R1_9DINO</name>
<dbReference type="Gene3D" id="3.30.70.330">
    <property type="match status" value="1"/>
</dbReference>
<proteinExistence type="predicted"/>
<evidence type="ECO:0000313" key="1">
    <source>
        <dbReference type="EMBL" id="CAE7338029.1"/>
    </source>
</evidence>
<gene>
    <name evidence="1" type="ORF">SNEC2469_LOCUS8664</name>
</gene>
<dbReference type="InterPro" id="IPR012677">
    <property type="entry name" value="Nucleotide-bd_a/b_plait_sf"/>
</dbReference>
<protein>
    <recommendedName>
        <fullName evidence="3">RRM domain-containing protein</fullName>
    </recommendedName>
</protein>
<dbReference type="AlphaFoldDB" id="A0A812P2R1"/>
<sequence length="85" mass="9751">MIRNIPARCTEPEFRMYLNTLAIGDYVLEMPKTGLSKCKGYAFVQVRDPHDLTPLAREIWQKCVPSRMSSRPMKIHPAEPPGAYM</sequence>
<evidence type="ECO:0008006" key="3">
    <source>
        <dbReference type="Google" id="ProtNLM"/>
    </source>
</evidence>
<dbReference type="Proteomes" id="UP000601435">
    <property type="component" value="Unassembled WGS sequence"/>
</dbReference>